<dbReference type="Proteomes" id="UP000187495">
    <property type="component" value="Unassembled WGS sequence"/>
</dbReference>
<dbReference type="InterPro" id="IPR055385">
    <property type="entry name" value="GpJ_HDII-ins2"/>
</dbReference>
<keyword evidence="1" id="KW-0175">Coiled coil</keyword>
<evidence type="ECO:0000313" key="5">
    <source>
        <dbReference type="EMBL" id="SIS09764.1"/>
    </source>
</evidence>
<dbReference type="InterPro" id="IPR032876">
    <property type="entry name" value="J_dom"/>
</dbReference>
<dbReference type="InterPro" id="IPR053171">
    <property type="entry name" value="Viral_Tip_Attach_Protein"/>
</dbReference>
<dbReference type="Pfam" id="PF09327">
    <property type="entry name" value="Phage_Tail_Tip"/>
    <property type="match status" value="1"/>
</dbReference>
<gene>
    <name evidence="5" type="ORF">SAMN02745664_1309</name>
</gene>
<feature type="coiled-coil region" evidence="1">
    <location>
        <begin position="867"/>
        <end position="929"/>
    </location>
</feature>
<feature type="domain" description="Tip attachment protein J HDII-ins2" evidence="4">
    <location>
        <begin position="89"/>
        <end position="215"/>
    </location>
</feature>
<name>A0A1N7GB55_9GAMM</name>
<dbReference type="EMBL" id="FTNU01000030">
    <property type="protein sequence ID" value="SIS09764.1"/>
    <property type="molecule type" value="Genomic_DNA"/>
</dbReference>
<keyword evidence="6" id="KW-1185">Reference proteome</keyword>
<dbReference type="Gene3D" id="2.160.10.20">
    <property type="entry name" value="Insect antifreeze protein"/>
    <property type="match status" value="1"/>
</dbReference>
<feature type="domain" description="Tip attachment protein J central straight fiber" evidence="2">
    <location>
        <begin position="1212"/>
        <end position="1315"/>
    </location>
</feature>
<sequence length="1513" mass="165201">MQITGAKKGQKAQQKPQIAKDDLVSTSYFHGLYGLCEGEIAGLADGGKSIRLDGTPLINDNGQPNFTNVDWQFRTGTLDQEHIAGFGGVENERAVGVELRHDRQFIQRINNTSLSAVRVRLNFNALREQKDNGDITGFAIEYAVDVQTDGGVFAEVLRNTVRGKASQGFKKSHRIELPKANKNWTIRIRRITPNRDSELIADTVHIDALTEIIDAKLRYPATALLGITYDAATFSNIAKLAVRLKGKLIQVPTNYDPVTRSYTGLWDGTFKLAYSNNPAWVLYDICTHRRYGLGERLSGMVDKWRLYQIAQYCDELVDDGKGGQEPRFAINVYIQKDEDAYKVIQNIASVFRGLSYWDGTQVVIDSDTPKDPVYTFSPANVIGGEFSYTGTRARDRHSVAKVAWDNPDNEFKTEYEIVRNEAAIAKYGIRMLDLSAFGCTSQAQAWRAGLWALQSEQLETRTVSFKTGLQGFIPQVGQVINIADNAFAGRAVSGKIINVSDNQRLITLDRRAGKVGDTLTVNGTNGVQSTTITHARTNAKGEWLLTVNPPIDAEPEAVWAIISDELRLMQFRILTIAQNDDATFSITALQYEAQKYDAIDSGAVISPQPITAIKAAAIAAPTNVTLTANTYTHQGQALTTLTISWEQVTGAVAYIVKWRRDDGNWQTLPKVSAQSVDIDGVYSGNYLAEVQAVDAFDSTSLATTSKLTKITGKQGKPPRLARLTATGKLFGMDLSWAFNAGSDDTNYTEIEVSPDGRANIATLGTFAYPTDKHEITGLQGNLRQFYRARIVDKLGNTSDWTAWTSGTTEAQADKVLDLLNGQITQSQLHTSLGEPIAKIAPIEQRVNEARLTLFQEKTKLASAIRDISSLQSANNAKTQEIANLTQTVHGQTGQIRELGITTGDLTQKYSELKTANDNASSQIAALNQTNAAWAASMQTMESRFDNMAAGGRNLLRDSNRFYNINGGLGIGSDFARVNATANNQPITLYNWTKSNHTLKQGEKAVVSFEYRSQRWLDNIRLSGEQGGETLTNQPPSYHWKRAVIKFTASRDIIKPQLLVGIRSANLGDDFSVRNYQLERGNIATDYTQAPEDIGKQLGETTATINELKQTQATKDAATAEKLSQLESSLGTKANTTALDSLATKVNQVDNKITAEARKVSQLQTDLGSKASTAQLNELSNKVTQTDNKITAEARKVNTLQTTVNGQTASVQTLQQSLNGISAQYVVKVDAGNRVAGFGLANNGGVSDFAVRADKFYIAPPTGSSKGNAPFVVKTSSSVVNGITVPSGVYIDSAFIANGSIDNAKIANAAITTAKIADASIDNAKIRDGSINNAKIENGAITTAKIGTAQVDTLQIAGEAVTIPRAQNFEDVRVISSGAVIFEFRMNTGGGAVLINAACYVKLSSNGQKRHHYREPYSRHFLVSMKVMARSPAGHEQLIVTRDAVLSEKVERWFGSDNRFETSMESSAQLIAIGIVFLPTQEGNYTYFVKIEVQDNPYTLSVYQASSSLLGIKR</sequence>
<dbReference type="PANTHER" id="PTHR36251:SF2">
    <property type="entry name" value="GIFSY-2 PROPHAGE HOST SPECIFICITY PROTEIN J, PHAGE LAMBDA"/>
    <property type="match status" value="1"/>
</dbReference>
<proteinExistence type="predicted"/>
<dbReference type="RefSeq" id="WP_076556241.1">
    <property type="nucleotide sequence ID" value="NZ_FTNU01000030.1"/>
</dbReference>
<accession>A0A1N7GB55</accession>
<protein>
    <submittedName>
        <fullName evidence="5">Phage-related protein, tail component</fullName>
    </submittedName>
</protein>
<dbReference type="PANTHER" id="PTHR36251">
    <property type="entry name" value="FELS-1 PROPHAGE HOST SPECIFICITY PROTEIN-RELATED"/>
    <property type="match status" value="1"/>
</dbReference>
<reference evidence="6" key="1">
    <citation type="submission" date="2017-01" db="EMBL/GenBank/DDBJ databases">
        <authorList>
            <person name="Varghese N."/>
            <person name="Submissions S."/>
        </authorList>
    </citation>
    <scope>NUCLEOTIDE SEQUENCE [LARGE SCALE GENOMIC DNA]</scope>
    <source>
        <strain evidence="6">DSM 21768</strain>
    </source>
</reference>
<dbReference type="InterPro" id="IPR015406">
    <property type="entry name" value="GpJ_CSF"/>
</dbReference>
<dbReference type="STRING" id="34061.B0189_11095"/>
<dbReference type="Gene3D" id="2.60.40.10">
    <property type="entry name" value="Immunoglobulins"/>
    <property type="match status" value="1"/>
</dbReference>
<organism evidence="5 6">
    <name type="scientific">Moraxella cuniculi DSM 21768</name>
    <dbReference type="NCBI Taxonomy" id="1122245"/>
    <lineage>
        <taxon>Bacteria</taxon>
        <taxon>Pseudomonadati</taxon>
        <taxon>Pseudomonadota</taxon>
        <taxon>Gammaproteobacteria</taxon>
        <taxon>Moraxellales</taxon>
        <taxon>Moraxellaceae</taxon>
        <taxon>Moraxella</taxon>
    </lineage>
</organism>
<dbReference type="Pfam" id="PF13550">
    <property type="entry name" value="Phage-tail_3"/>
    <property type="match status" value="1"/>
</dbReference>
<evidence type="ECO:0000259" key="3">
    <source>
        <dbReference type="Pfam" id="PF13550"/>
    </source>
</evidence>
<dbReference type="InterPro" id="IPR013783">
    <property type="entry name" value="Ig-like_fold"/>
</dbReference>
<dbReference type="Pfam" id="PF24801">
    <property type="entry name" value="FNIII-A_GpJ"/>
    <property type="match status" value="1"/>
</dbReference>
<evidence type="ECO:0000259" key="2">
    <source>
        <dbReference type="Pfam" id="PF09327"/>
    </source>
</evidence>
<evidence type="ECO:0000256" key="1">
    <source>
        <dbReference type="SAM" id="Coils"/>
    </source>
</evidence>
<evidence type="ECO:0000259" key="4">
    <source>
        <dbReference type="Pfam" id="PF24801"/>
    </source>
</evidence>
<feature type="domain" description="Tip attachment protein J" evidence="3">
    <location>
        <begin position="338"/>
        <end position="500"/>
    </location>
</feature>
<evidence type="ECO:0000313" key="6">
    <source>
        <dbReference type="Proteomes" id="UP000187495"/>
    </source>
</evidence>